<comment type="caution">
    <text evidence="1">The sequence shown here is derived from an EMBL/GenBank/DDBJ whole genome shotgun (WGS) entry which is preliminary data.</text>
</comment>
<evidence type="ECO:0000313" key="1">
    <source>
        <dbReference type="EMBL" id="GAA4138670.1"/>
    </source>
</evidence>
<dbReference type="RefSeq" id="WP_344674096.1">
    <property type="nucleotide sequence ID" value="NZ_BAAAZI010000006.1"/>
</dbReference>
<accession>A0ABP7YNV7</accession>
<dbReference type="SUPFAM" id="SSF48613">
    <property type="entry name" value="Heme oxygenase-like"/>
    <property type="match status" value="1"/>
</dbReference>
<protein>
    <recommendedName>
        <fullName evidence="3">Heme oxygenase</fullName>
    </recommendedName>
</protein>
<dbReference type="EMBL" id="BAAAZI010000006">
    <property type="protein sequence ID" value="GAA4138670.1"/>
    <property type="molecule type" value="Genomic_DNA"/>
</dbReference>
<name>A0ABP7YNV7_9SPHI</name>
<sequence>MQTSLFLKSDTLKAHQATEKLVIKHIKEIDTDKKYGEFLKKFYVFHTTVEEATAEYLNAFKPHYQFEESSIDIKADLDFLGFPTPRQMEFNFPSIDNYADALIAQYVLMGSSLGRPYIAKMLQDRGIEGPFNFLKSNTEESSDRWTKFKELLDEELGEKDKEHLKNKANEVFNAMANLFA</sequence>
<reference evidence="2" key="1">
    <citation type="journal article" date="2019" name="Int. J. Syst. Evol. Microbiol.">
        <title>The Global Catalogue of Microorganisms (GCM) 10K type strain sequencing project: providing services to taxonomists for standard genome sequencing and annotation.</title>
        <authorList>
            <consortium name="The Broad Institute Genomics Platform"/>
            <consortium name="The Broad Institute Genome Sequencing Center for Infectious Disease"/>
            <person name="Wu L."/>
            <person name="Ma J."/>
        </authorList>
    </citation>
    <scope>NUCLEOTIDE SEQUENCE [LARGE SCALE GENOMIC DNA]</scope>
    <source>
        <strain evidence="2">JCM 16704</strain>
    </source>
</reference>
<keyword evidence="2" id="KW-1185">Reference proteome</keyword>
<dbReference type="Gene3D" id="1.20.910.10">
    <property type="entry name" value="Heme oxygenase-like"/>
    <property type="match status" value="1"/>
</dbReference>
<dbReference type="Proteomes" id="UP001500101">
    <property type="component" value="Unassembled WGS sequence"/>
</dbReference>
<proteinExistence type="predicted"/>
<organism evidence="1 2">
    <name type="scientific">Sphingobacterium kyonggiense</name>
    <dbReference type="NCBI Taxonomy" id="714075"/>
    <lineage>
        <taxon>Bacteria</taxon>
        <taxon>Pseudomonadati</taxon>
        <taxon>Bacteroidota</taxon>
        <taxon>Sphingobacteriia</taxon>
        <taxon>Sphingobacteriales</taxon>
        <taxon>Sphingobacteriaceae</taxon>
        <taxon>Sphingobacterium</taxon>
    </lineage>
</organism>
<evidence type="ECO:0000313" key="2">
    <source>
        <dbReference type="Proteomes" id="UP001500101"/>
    </source>
</evidence>
<evidence type="ECO:0008006" key="3">
    <source>
        <dbReference type="Google" id="ProtNLM"/>
    </source>
</evidence>
<dbReference type="InterPro" id="IPR016084">
    <property type="entry name" value="Haem_Oase-like_multi-hlx"/>
</dbReference>
<gene>
    <name evidence="1" type="ORF">GCM10022216_15960</name>
</gene>
<dbReference type="CDD" id="cd19166">
    <property type="entry name" value="HemeO-bac"/>
    <property type="match status" value="1"/>
</dbReference>